<dbReference type="GO" id="GO:0046872">
    <property type="term" value="F:metal ion binding"/>
    <property type="evidence" value="ECO:0007669"/>
    <property type="project" value="UniProtKB-KW"/>
</dbReference>
<keyword evidence="4" id="KW-0479">Metal-binding</keyword>
<sequence length="233" mass="26131">MQPHQFYRDAYQTDLTSSVVSADENRLVLSDTLFYPHGGGQPGDTGYLTVNGQTIEIVDTRYSKDRSRIEHHLADALVLDIGTPVTVTLNWARRYRHMRMHTCLHLLCHIIKDPVTGGNVGADLSRAEFDLTSPLDKQELEDQLNAIIQQGADVTTEWLPESILDERPDLVRTMSVQPPRGHGDIRMVRIAGLDYQPCGGTHLKNISEVGQVRVPSIKSKGKQNKRINIELVD</sequence>
<organism evidence="8">
    <name type="scientific">Salinispirillum sp. LH 10-3-1</name>
    <dbReference type="NCBI Taxonomy" id="2952525"/>
    <lineage>
        <taxon>Bacteria</taxon>
        <taxon>Pseudomonadati</taxon>
        <taxon>Pseudomonadota</taxon>
        <taxon>Gammaproteobacteria</taxon>
        <taxon>Oceanospirillales</taxon>
        <taxon>Saccharospirillaceae</taxon>
        <taxon>Salinispirillum</taxon>
    </lineage>
</organism>
<dbReference type="InterPro" id="IPR012947">
    <property type="entry name" value="tRNA_SAD"/>
</dbReference>
<dbReference type="Gene3D" id="2.40.30.130">
    <property type="match status" value="1"/>
</dbReference>
<evidence type="ECO:0000256" key="1">
    <source>
        <dbReference type="ARBA" id="ARBA00001947"/>
    </source>
</evidence>
<dbReference type="SMART" id="SM00863">
    <property type="entry name" value="tRNA_SAD"/>
    <property type="match status" value="1"/>
</dbReference>
<dbReference type="AlphaFoldDB" id="A0AB38YBI3"/>
<protein>
    <recommendedName>
        <fullName evidence="3">Alanine--tRNA ligase</fullName>
    </recommendedName>
    <alternativeName>
        <fullName evidence="6">Alanyl-tRNA synthetase</fullName>
    </alternativeName>
</protein>
<reference evidence="8" key="1">
    <citation type="submission" date="2022-07" db="EMBL/GenBank/DDBJ databases">
        <title>Complete genome sequence of Salinispirillum sp. LH10-3-1 capable of multiple carbohydrate inversion isolated from a soda lake.</title>
        <authorList>
            <person name="Liu J."/>
            <person name="Zhai Y."/>
            <person name="Zhang H."/>
            <person name="Yang H."/>
            <person name="Qu J."/>
            <person name="Li J."/>
        </authorList>
    </citation>
    <scope>NUCLEOTIDE SEQUENCE</scope>
    <source>
        <strain evidence="8">LH 10-3-1</strain>
    </source>
</reference>
<evidence type="ECO:0000313" key="8">
    <source>
        <dbReference type="EMBL" id="WLD56665.1"/>
    </source>
</evidence>
<dbReference type="RefSeq" id="WP_304993948.1">
    <property type="nucleotide sequence ID" value="NZ_CP101717.1"/>
</dbReference>
<dbReference type="Pfam" id="PF07973">
    <property type="entry name" value="tRNA_SAD"/>
    <property type="match status" value="1"/>
</dbReference>
<dbReference type="GO" id="GO:0004813">
    <property type="term" value="F:alanine-tRNA ligase activity"/>
    <property type="evidence" value="ECO:0007669"/>
    <property type="project" value="InterPro"/>
</dbReference>
<dbReference type="InterPro" id="IPR018163">
    <property type="entry name" value="Thr/Ala-tRNA-synth_IIc_edit"/>
</dbReference>
<evidence type="ECO:0000256" key="3">
    <source>
        <dbReference type="ARBA" id="ARBA00017959"/>
    </source>
</evidence>
<evidence type="ECO:0000256" key="6">
    <source>
        <dbReference type="ARBA" id="ARBA00032577"/>
    </source>
</evidence>
<dbReference type="GO" id="GO:0002161">
    <property type="term" value="F:aminoacyl-tRNA deacylase activity"/>
    <property type="evidence" value="ECO:0007669"/>
    <property type="project" value="UniProtKB-ARBA"/>
</dbReference>
<dbReference type="GO" id="GO:0005737">
    <property type="term" value="C:cytoplasm"/>
    <property type="evidence" value="ECO:0007669"/>
    <property type="project" value="UniProtKB-SubCell"/>
</dbReference>
<dbReference type="InterPro" id="IPR051335">
    <property type="entry name" value="Alanyl-tRNA_Editing_Enzymes"/>
</dbReference>
<dbReference type="SUPFAM" id="SSF55186">
    <property type="entry name" value="ThrRS/AlaRS common domain"/>
    <property type="match status" value="1"/>
</dbReference>
<dbReference type="Pfam" id="PF01411">
    <property type="entry name" value="tRNA-synt_2c"/>
    <property type="match status" value="1"/>
</dbReference>
<dbReference type="InterPro" id="IPR018164">
    <property type="entry name" value="Ala-tRNA-synth_IIc_N"/>
</dbReference>
<comment type="cofactor">
    <cofactor evidence="1">
        <name>Zn(2+)</name>
        <dbReference type="ChEBI" id="CHEBI:29105"/>
    </cofactor>
</comment>
<keyword evidence="5" id="KW-0862">Zinc</keyword>
<dbReference type="GO" id="GO:0006419">
    <property type="term" value="P:alanyl-tRNA aminoacylation"/>
    <property type="evidence" value="ECO:0007669"/>
    <property type="project" value="InterPro"/>
</dbReference>
<gene>
    <name evidence="8" type="ORF">NFC81_07925</name>
</gene>
<feature type="domain" description="Alanyl-transfer RNA synthetases family profile" evidence="7">
    <location>
        <begin position="1"/>
        <end position="227"/>
    </location>
</feature>
<dbReference type="PANTHER" id="PTHR43462">
    <property type="entry name" value="ALANYL-TRNA EDITING PROTEIN"/>
    <property type="match status" value="1"/>
</dbReference>
<name>A0AB38YBI3_9GAMM</name>
<dbReference type="InterPro" id="IPR009000">
    <property type="entry name" value="Transl_B-barrel_sf"/>
</dbReference>
<accession>A0AB38YBI3</accession>
<dbReference type="InterPro" id="IPR018165">
    <property type="entry name" value="Ala-tRNA-synth_IIc_core"/>
</dbReference>
<dbReference type="PROSITE" id="PS50860">
    <property type="entry name" value="AA_TRNA_LIGASE_II_ALA"/>
    <property type="match status" value="1"/>
</dbReference>
<evidence type="ECO:0000259" key="7">
    <source>
        <dbReference type="PROSITE" id="PS50860"/>
    </source>
</evidence>
<dbReference type="GO" id="GO:0005524">
    <property type="term" value="F:ATP binding"/>
    <property type="evidence" value="ECO:0007669"/>
    <property type="project" value="InterPro"/>
</dbReference>
<dbReference type="EMBL" id="CP101717">
    <property type="protein sequence ID" value="WLD56665.1"/>
    <property type="molecule type" value="Genomic_DNA"/>
</dbReference>
<dbReference type="PANTHER" id="PTHR43462:SF1">
    <property type="entry name" value="ALANYL-TRNA EDITING PROTEIN AARSD1"/>
    <property type="match status" value="1"/>
</dbReference>
<evidence type="ECO:0000256" key="2">
    <source>
        <dbReference type="ARBA" id="ARBA00004496"/>
    </source>
</evidence>
<evidence type="ECO:0000256" key="5">
    <source>
        <dbReference type="ARBA" id="ARBA00022833"/>
    </source>
</evidence>
<dbReference type="Gene3D" id="3.30.980.10">
    <property type="entry name" value="Threonyl-trna Synthetase, Chain A, domain 2"/>
    <property type="match status" value="1"/>
</dbReference>
<comment type="subcellular location">
    <subcellularLocation>
        <location evidence="2">Cytoplasm</location>
    </subcellularLocation>
</comment>
<dbReference type="GO" id="GO:0003676">
    <property type="term" value="F:nucleic acid binding"/>
    <property type="evidence" value="ECO:0007669"/>
    <property type="project" value="InterPro"/>
</dbReference>
<evidence type="ECO:0000256" key="4">
    <source>
        <dbReference type="ARBA" id="ARBA00022723"/>
    </source>
</evidence>
<dbReference type="SUPFAM" id="SSF50447">
    <property type="entry name" value="Translation proteins"/>
    <property type="match status" value="1"/>
</dbReference>
<proteinExistence type="predicted"/>